<feature type="compositionally biased region" description="Polar residues" evidence="1">
    <location>
        <begin position="112"/>
        <end position="123"/>
    </location>
</feature>
<evidence type="ECO:0000313" key="2">
    <source>
        <dbReference type="EMBL" id="KAA8583480.1"/>
    </source>
</evidence>
<dbReference type="EMBL" id="VOFY01000017">
    <property type="protein sequence ID" value="KAA8583480.1"/>
    <property type="molecule type" value="Genomic_DNA"/>
</dbReference>
<comment type="caution">
    <text evidence="2">The sequence shown here is derived from an EMBL/GenBank/DDBJ whole genome shotgun (WGS) entry which is preliminary data.</text>
</comment>
<name>A0A5J5CSS0_9PERO</name>
<feature type="region of interest" description="Disordered" evidence="1">
    <location>
        <begin position="1"/>
        <end position="34"/>
    </location>
</feature>
<organism evidence="2 3">
    <name type="scientific">Etheostoma spectabile</name>
    <name type="common">orangethroat darter</name>
    <dbReference type="NCBI Taxonomy" id="54343"/>
    <lineage>
        <taxon>Eukaryota</taxon>
        <taxon>Metazoa</taxon>
        <taxon>Chordata</taxon>
        <taxon>Craniata</taxon>
        <taxon>Vertebrata</taxon>
        <taxon>Euteleostomi</taxon>
        <taxon>Actinopterygii</taxon>
        <taxon>Neopterygii</taxon>
        <taxon>Teleostei</taxon>
        <taxon>Neoteleostei</taxon>
        <taxon>Acanthomorphata</taxon>
        <taxon>Eupercaria</taxon>
        <taxon>Perciformes</taxon>
        <taxon>Percoidei</taxon>
        <taxon>Percidae</taxon>
        <taxon>Etheostomatinae</taxon>
        <taxon>Etheostoma</taxon>
    </lineage>
</organism>
<dbReference type="AlphaFoldDB" id="A0A5J5CSS0"/>
<keyword evidence="3" id="KW-1185">Reference proteome</keyword>
<evidence type="ECO:0000313" key="3">
    <source>
        <dbReference type="Proteomes" id="UP000327493"/>
    </source>
</evidence>
<protein>
    <submittedName>
        <fullName evidence="2">Uncharacterized protein</fullName>
    </submittedName>
</protein>
<feature type="non-terminal residue" evidence="2">
    <location>
        <position position="151"/>
    </location>
</feature>
<sequence length="151" mass="16521">MLDPNPRITSWRGGGAGAEPRPWRQPEPAAAATTSWCSTTRHDVHKEALVPRGDAATSLQHSSGPIIWRMSAQFDEESMISNGSRSCNRLLLLPPRPARGRPRNGWRAMLDTPTSSGVEQSRGNPGPQRGDTLHPTGVLQRRTHSVISVFL</sequence>
<reference evidence="2 3" key="1">
    <citation type="submission" date="2019-08" db="EMBL/GenBank/DDBJ databases">
        <title>A chromosome-level genome assembly, high-density linkage maps, and genome scans reveal the genomic architecture of hybrid incompatibilities underlying speciation via character displacement in darters (Percidae: Etheostominae).</title>
        <authorList>
            <person name="Moran R.L."/>
            <person name="Catchen J.M."/>
            <person name="Fuller R.C."/>
        </authorList>
    </citation>
    <scope>NUCLEOTIDE SEQUENCE [LARGE SCALE GENOMIC DNA]</scope>
    <source>
        <strain evidence="2">EspeVRDwgs_2016</strain>
        <tissue evidence="2">Muscle</tissue>
    </source>
</reference>
<feature type="region of interest" description="Disordered" evidence="1">
    <location>
        <begin position="91"/>
        <end position="137"/>
    </location>
</feature>
<dbReference type="Proteomes" id="UP000327493">
    <property type="component" value="Chromosome 17"/>
</dbReference>
<evidence type="ECO:0000256" key="1">
    <source>
        <dbReference type="SAM" id="MobiDB-lite"/>
    </source>
</evidence>
<proteinExistence type="predicted"/>
<gene>
    <name evidence="2" type="ORF">FQN60_014688</name>
</gene>
<accession>A0A5J5CSS0</accession>